<evidence type="ECO:0000256" key="2">
    <source>
        <dbReference type="ARBA" id="ARBA00022927"/>
    </source>
</evidence>
<dbReference type="InterPro" id="IPR000185">
    <property type="entry name" value="SecA"/>
</dbReference>
<keyword evidence="2" id="KW-0653">Protein transport</keyword>
<dbReference type="PROSITE" id="PS51192">
    <property type="entry name" value="HELICASE_ATP_BIND_1"/>
    <property type="match status" value="1"/>
</dbReference>
<feature type="domain" description="Helicase ATP-binding" evidence="7">
    <location>
        <begin position="3363"/>
        <end position="3508"/>
    </location>
</feature>
<dbReference type="GO" id="GO:0005524">
    <property type="term" value="F:ATP binding"/>
    <property type="evidence" value="ECO:0007669"/>
    <property type="project" value="InterPro"/>
</dbReference>
<keyword evidence="2" id="KW-0813">Transport</keyword>
<dbReference type="InterPro" id="IPR014001">
    <property type="entry name" value="Helicase_ATP-bd"/>
</dbReference>
<dbReference type="GO" id="GO:0017038">
    <property type="term" value="P:protein import"/>
    <property type="evidence" value="ECO:0007669"/>
    <property type="project" value="InterPro"/>
</dbReference>
<dbReference type="SUPFAM" id="SSF52540">
    <property type="entry name" value="P-loop containing nucleoside triphosphate hydrolases"/>
    <property type="match status" value="2"/>
</dbReference>
<proteinExistence type="predicted"/>
<feature type="region of interest" description="Disordered" evidence="6">
    <location>
        <begin position="4993"/>
        <end position="5083"/>
    </location>
</feature>
<feature type="region of interest" description="Disordered" evidence="6">
    <location>
        <begin position="1519"/>
        <end position="1553"/>
    </location>
</feature>
<dbReference type="GO" id="GO:0006605">
    <property type="term" value="P:protein targeting"/>
    <property type="evidence" value="ECO:0007669"/>
    <property type="project" value="InterPro"/>
</dbReference>
<dbReference type="PROSITE" id="PS51194">
    <property type="entry name" value="HELICASE_CTER"/>
    <property type="match status" value="1"/>
</dbReference>
<dbReference type="EMBL" id="CAJNOJ010000451">
    <property type="protein sequence ID" value="CAF1453224.1"/>
    <property type="molecule type" value="Genomic_DNA"/>
</dbReference>
<evidence type="ECO:0000256" key="4">
    <source>
        <dbReference type="PROSITE-ProRule" id="PRU00339"/>
    </source>
</evidence>
<evidence type="ECO:0000313" key="12">
    <source>
        <dbReference type="Proteomes" id="UP000663828"/>
    </source>
</evidence>
<dbReference type="InterPro" id="IPR014018">
    <property type="entry name" value="SecA_motor_DEAD"/>
</dbReference>
<evidence type="ECO:0000313" key="11">
    <source>
        <dbReference type="EMBL" id="CAF1453224.1"/>
    </source>
</evidence>
<evidence type="ECO:0000313" key="10">
    <source>
        <dbReference type="EMBL" id="CAF1140884.1"/>
    </source>
</evidence>
<dbReference type="Gene3D" id="3.40.50.300">
    <property type="entry name" value="P-loop containing nucleotide triphosphate hydrolases"/>
    <property type="match status" value="2"/>
</dbReference>
<feature type="coiled-coil region" evidence="5">
    <location>
        <begin position="4143"/>
        <end position="4170"/>
    </location>
</feature>
<evidence type="ECO:0000256" key="5">
    <source>
        <dbReference type="SAM" id="Coils"/>
    </source>
</evidence>
<comment type="caution">
    <text evidence="11">The sequence shown here is derived from an EMBL/GenBank/DDBJ whole genome shotgun (WGS) entry which is preliminary data.</text>
</comment>
<dbReference type="Gene3D" id="3.90.1440.10">
    <property type="entry name" value="SecA, preprotein cross-linking domain"/>
    <property type="match status" value="1"/>
</dbReference>
<dbReference type="Proteomes" id="UP000663828">
    <property type="component" value="Unassembled WGS sequence"/>
</dbReference>
<feature type="region of interest" description="Disordered" evidence="6">
    <location>
        <begin position="4784"/>
        <end position="4829"/>
    </location>
</feature>
<feature type="compositionally biased region" description="Basic and acidic residues" evidence="6">
    <location>
        <begin position="4813"/>
        <end position="4826"/>
    </location>
</feature>
<keyword evidence="12" id="KW-1185">Reference proteome</keyword>
<feature type="repeat" description="TPR" evidence="4">
    <location>
        <begin position="3988"/>
        <end position="4021"/>
    </location>
</feature>
<name>A0A815PTD4_ADIRI</name>
<dbReference type="Pfam" id="PF04730">
    <property type="entry name" value="Agro_virD5"/>
    <property type="match status" value="1"/>
</dbReference>
<sequence length="5278" mass="612116">MFEKLTSGFTRQTTTDHREINIENKRNESDARFNSAEEIKLARIKQQAITSSDEISEYCHVLRTRLQNGIVFESSYLTAKLYYDIASVNYEYYRHGFVHDNLLSVREYFQKCIAEFDPENLRTSRISIVKDARYLLEVGCDARVLNTEISREPGYVGIDRRCSSLKGKRKKLADSLRPNTSDETRENLCALVECNLEIGCIEQVEYYAALLNDHFEEKKIGEYDLRRESIMRLREIMTYEVALSLPQEDDIECYLVKKSEKVLDYEREIQKWKDICGDSISRSVLFICNPGEREHHWEKINSKSFLNEFLNRTYSKRVEKQVFNEIMEMSTADETFVNSTPNSDLPSNLFKFKCKVTKIINFCARLKEAYGAIEHYPLERRYEQALSYFTKEKAKLREQIHSLSRPQVKLSNECSRTTFPSSLFPVSSNNGVKNLNDQINEDEFFSRIVPYIDEIKDFKRSFNCVHTIDWRSCSNHSEVMKFVKDWQEENAKLESRNPFEKRYLFLLVTSDSRFISKFTGNSSRWYLYKKTASGRVSEGYIDAKWELKSLNKYLKDTSPQAEEGAILNFLSKIFPANEELSPSQYQFTKSAHYRNHCPSIPIYDLRNSEDAHSFKQQIKCDINRDFTCIGKISNKHYVTLVVERSQQYQFDYDLRYICIIDSTSKQINKKLLHWLTGVIGQCVYKYQFIECPRERLMSKNSLLHAYVNAVACEWALENGHWAFLKTNFSKQEFSEAKNIEKMKLWFSDNSETMSILDKIEDHVEDKKSIEVIEKFRSQFYQVILTILTPLKPEEIVNRIEEMSRIIGTITRLDQISEAIQRISGKEVPKEIEECVDQIETIQNQSEDTKKSECLEINSIVNLMFESMKQCSFALLSLEEKLHKNFEHFEDKFHENILLIIIDRSENPTFDYTKRINAMITLNYEEFLKSLQDYLETRKNFTPAREFLSQCQHLSGQLQICRIENSSVTTRCAAQSLNLVESVLDRFTQLEQTLSQFQPIFPRLLPACYELLELPSINENLPEDIYRKISQHISNLDDIENCIKDLCKKVSFDTRHVEEIFEILRNSVGDEDERAAYYIGTYLRQTIMNEVDCYMKSLVSFRYKSLNAMEIFEKNLHEYLLSSVKRMVTNHTWDTQLVSEDLASIDPNNTNYDQKIVLYMEIVQAYRQPHNSVPSEVVNDVVKRLNDTSHSHFVYLTRKFEDLTKMLRRFSQVEKVLPGFEKVFRQCLHERYDHLSEQKVFSPDGQIQQEILKQLQSSRTFDDIKQIVQIFDQSQLLVVVERCQGFIEDGDEKGSSEISECLRQCILSTVQSFTSDLLAFRHQALVAFNHFEKNLYLLLTTYDVLGGQEMRDLVSETLNKLNNSRRNYDDEFSIYKDFVESLEIREYECPQIIKATFERSNHTLKTILTAKVNNLKTILNAYVHWYEIENFRQRDYSIFQIKTTSGILSKMLDTVKTNYPDCLCPNNEIRIINCDKLYIDVDLSGPEYSGVNIVIISPYQELIKEKKILKIRTDGDNAKDIWKDKPARNGVGNDAYGNGNKGEDGSDGKHGKSAGHVYIVGNQLPEIEVSARGGQGGNGQDGGNGVSGLDGTDGIHADKEALRKELEQKWALPGGVESCRYRRIGTDGKPGGNGGDAGSGGFAGECGNFGTIKLVALQDVSPEIPHPTVVENFEIRNGRVGKPGEAGKHGKDGLDYVAISNSINFFKAWVTSRELGNLKGGRLCPQHREDKKESQPFTDYSMLPMEEDSSSPRFYDKYLDRNTHRGSEKTNKHLNQDVIQQIHAIDRHDVFEQTSHFFEQFINPIKSATYHHWLASDAKQFLEKLAELEDIPSHTVQTLPDIEHDVQQMLILKENFFQALNKTNVKLQHEKLDTNQMNIGVIQLAQHIFTHYSNYQQQYQTVYQQLRTEIEKVDVNQLATGLQVRSTEIANLKSALNRIINEHRFQQRFAMLQRRADAIMEMPQEDLSKAVLSRQNIEILKEDSHRRDWKSFQEEIYHKNIAFVRQFNQDPNEENLLRLSTDFLIALFDKFSVCKTANDVNLENISNFTYNFLYNLQQSDYRFGGYQYLRIQQQAINDLLIETSWLENSHVLDLLIDFSRGFHREIRRQYWLIWTRETLKCSQDDRRQILFDILQTIRIADEVQLKNVDLSLKSSYLLKEFPPYAFDPKLYAEKLIEAMEIFNHNCNPSNCLEIFVIFSRSSFFDKNRQDALQNLLTNIEQLAIFDDFLFVLHHNLTTINLDEKQFDILIEQIMKIEYILMENPRSYISDTFFQFSLSIEGFRVNKFSPEKKKDFQTIERSNDWNRLLEFRGKPPKKKRPAFTIEQQIDAFNTLFDFALVDDIFKQLADCKGEHTLIEQKKIIQFLNMTIVNRDRFPCERIDVLIGKILHEESNDDIRENLEFAKIVFEHEVAKRKMKEHEENVQSTMEMKQKFVEAISGDLDQLKQIMTDQSRTPGDAFEFYVNLQKLLSKEKPDEFFGLSNDQLDKTRTVCQDIRSRLSDEVDVRKIFRPLDNPSTDFALENKKEIETILNQYPVDVEKICQYLDEIIECTDRQKNETIIFDEKATLLRTLDELFSQIETVDDKTRRMIVKRLNKINAPLFDFTKSHGELLSDAKFCLFRREISRKLKGNIQIDQLLEKKIERLFFNNKLPSVIDMLEYCPKENIDDFLNKILSNFENSSDLGEIKKKLLIQLVRYYPIFNEGKIPSSQKYSVEDYEAILKFLANERNGKSKVVEEIYENFYKYCQGSKLPLKSRINLMNLITRVHQESCYPHEANIQFAWYIVMLFRTLLEDNQPLGSIDEKLVAFVMWLVDKLSNCGTVGRFELNKADFEHIDRLELIISRLEDKKYDWLRESTNVVYQEMKMLVIEECMKNLAAQNRNASWLEVVVHFPVYFQENNDELFDYVKRNVDKNRIQEFIFNRICVIQEKTLDKFYTLILKGEYSDLKSQIESNWEQVNGYLNKSKITCTFDKQSPYDVINFNNLIETFNARLETDGKLLIDIQIFLKIQNCLACFEDMRIVIEKLLLTSQENWLKVSLIEHIIEKFCWIYSRKNEIEQLRNLLTQIHEKVLLLFNNVLVTHFTDQINHASSSPSNYSKLSEEKCLRIIELLRDISPTKKNLDQLADSSLTVWDTLLYEIEFSKIFHRAMRQAGVELDELSAERTLLFFNRIRVQLNIENSDRFLKFLEVISERIANAEMKNLEALNKLLEVIHFQRITFEQGNNLVLKFEYSNWLQRIDELIQSNFILVNQSDATADNIIQQIINEQKDKTNVIQKPILETIVIEANRFKSEALRKLASNGYDKSQIHQEIQTIYNLDAYQTNPARYVYSHLEEILPLIFRAWSCANNKQFPKETQIVALLLFIHSSDKGLLEQIRTGEGKTLIVGITSAFFALCGHAVDVVSSNRDLAIEGEQKCRAFFQLLKIESGHICHDDDEVNHQSYRPDLNTRQGNIVYGEVGAFQKDILESEFNSKNIFGRRYEKREKCLIIDEVDNMCLDRARHVLYLSHEIQSLKCLETLFINIWIVVLRAEIENADDVSANTKEISLFIQQNIKNGNIFVPGYMRRFVDYKLDRWIDSAFQARIMREDDHFVLDVAKTDEKKNQKQKTIIVVDKDTGVEQYSTRWSNGLAQFLELKYRRKVSVESLKAVFISNKAFFQRYGKRLYGLTGTLGSENAQSFLSDLYHVQFVELPTSKKKCFYQLPSKVSFEYANWLNLIAEESMKQARERPVLIICENVESTENIWNELVRHGVPPNTIEKYRRDGDNVEERFYKKPATRGDIIIATNKGGRGTDVHVDPSVNCKGGMHVILCYLPDNVRIEEQAFGRTARNGAAGTGQFILQVDKAIYESMYDLAQYPKDKKQKKLEDLSDVILEREKVSRDNKEAARLSELKLKNILRLEVEEELFDKFNKFKQTFRKNLSQSLSKELIDAFENILKNRWAFWLDEAKTKIDAIETFKQKDTLVEEFTNYMVNEWQKSNIDELIRHPEEANHIGKVYLSKNEYSKAKEYFQKAVSCGDISGFSHIGLAFCIIQSSTDDLIVKKKDSRRELKKALECFEAMKRNLMSNLKIAEVLPQTATAEILQKISSKENPYQDQITSKFEVIGTHIHFLTKAIGQTVEPYDFIFHENPKEKGKELFDLLANQGILQRNQLRKRFQNAKEEMSRIIEENLDPSISGELVKLLSSNKKEFTPTDFQKIVCCKEELWEILNVKNGEHVYILDKDKIQNELVEQYEAIWKDLQERRIDPNNVDLSLFEGSSEKKQFQSYLEGKKILIETKRVKIKDINLNFLKLDGKYAKYSKIKFNDNGHETNGLQGFLEELFKFIGTDNEYVYQTHLPYGTREEEGQKIEIFLKEKNILKSGGLAKLKYGDNREEISKLLDRILTIEFKNDKNLIDPIILRMQGDIRSYKDGIKAHFKDFLDLQEVETVPTELRFFEGLGLDKFLIIQEDKSWWDWKAFAVAMIGLTQVIGGAVLTAFGAVNIGGALIAEGLSDMIYATMAGISGQFSWRDWAIQKSISFSVSLLSAGIGALSSIGSVAAKVGSVSRAALFFGVVKQVAQQFALTCLTNIITETIMEQVRNGIIPKIVKTIEEILLKGISSAIKAKVERLYSSDKTENEIEQEYGKMKEHLVGALFGHQLLSREFESIRSQVVNALQNSYKAIAEGFSKSSSKYVKMIGAAAQVTLFIDKMYNAVKSFLNVTSVIATLNNIIEGSTQTNNTDVKKNNFNAKLVEERAEELMKHVKDCITKKLTALLDQILRLTINKTLRMVGTELAASIQTMVSSTTENKQQTKENKDSQVSVEGPSPKHSTQKDEDAEKKREDLQNNVKTCKNQQEMYEDEAKDATRGKNLADIHLLSNAKCRNIIVIDTETNEEKIIRPDGLRKVIAFFKTDAKIKYIPGTEYGQMGHYTTARGKENFVEKNGRNDCLLIAYHELLGSKVDETFIDKECIAFNQYTMQHLDLYVKYRTHLDATGQKLMIGGRVPLRSDEVVTPNKTVASDDTDTSKRPKLNSNEGEEKRDQTPRTSRSQEREKKEETPQVKKRRSSSERRGTYGDRRKERDRLAAEHGTPVTGETHEAEHVIPYASVADGLSRESPAGRQLANESLAYCEDKDAHRQHVGTGSSPASVAYRQAIRTTVVEERSAGNAIQLNQLEYAHTSAFVEKRNDKSLEISDDSFSSMLMSIKNRSIPYRDNNNPSPAIIQLTDADIKECLLARQTARQARYPSSSEAQGIIWKFYEAYKLRSPDRARTFSPNISWNSTPPQTDKNKSCGTEK</sequence>
<dbReference type="InterPro" id="IPR027417">
    <property type="entry name" value="P-loop_NTPase"/>
</dbReference>
<dbReference type="PANTHER" id="PTHR30612">
    <property type="entry name" value="SECA INNER MEMBRANE COMPONENT OF SEC PROTEIN SECRETION SYSTEM"/>
    <property type="match status" value="1"/>
</dbReference>
<keyword evidence="5" id="KW-0175">Coiled coil</keyword>
<dbReference type="InterPro" id="IPR006819">
    <property type="entry name" value="Agro_VirD5"/>
</dbReference>
<evidence type="ECO:0000259" key="8">
    <source>
        <dbReference type="PROSITE" id="PS51194"/>
    </source>
</evidence>
<evidence type="ECO:0000259" key="9">
    <source>
        <dbReference type="PROSITE" id="PS51196"/>
    </source>
</evidence>
<dbReference type="PANTHER" id="PTHR30612:SF0">
    <property type="entry name" value="CHLOROPLAST PROTEIN-TRANSPORTING ATPASE"/>
    <property type="match status" value="1"/>
</dbReference>
<feature type="compositionally biased region" description="Basic and acidic residues" evidence="6">
    <location>
        <begin position="5018"/>
        <end position="5068"/>
    </location>
</feature>
<dbReference type="InterPro" id="IPR019734">
    <property type="entry name" value="TPR_rpt"/>
</dbReference>
<feature type="compositionally biased region" description="Basic and acidic residues" evidence="6">
    <location>
        <begin position="1540"/>
        <end position="1549"/>
    </location>
</feature>
<accession>A0A815PTD4</accession>
<gene>
    <name evidence="11" type="ORF">EDS130_LOCUS39656</name>
    <name evidence="10" type="ORF">XAT740_LOCUS20414</name>
</gene>
<keyword evidence="4" id="KW-0802">TPR repeat</keyword>
<feature type="region of interest" description="Disordered" evidence="6">
    <location>
        <begin position="5255"/>
        <end position="5278"/>
    </location>
</feature>
<dbReference type="InterPro" id="IPR011115">
    <property type="entry name" value="SecA_DEAD"/>
</dbReference>
<dbReference type="OrthoDB" id="9992391at2759"/>
<feature type="compositionally biased region" description="Polar residues" evidence="6">
    <location>
        <begin position="5255"/>
        <end position="5268"/>
    </location>
</feature>
<evidence type="ECO:0000259" key="7">
    <source>
        <dbReference type="PROSITE" id="PS51192"/>
    </source>
</evidence>
<evidence type="ECO:0000256" key="1">
    <source>
        <dbReference type="ARBA" id="ARBA00022490"/>
    </source>
</evidence>
<dbReference type="GO" id="GO:0016020">
    <property type="term" value="C:membrane"/>
    <property type="evidence" value="ECO:0007669"/>
    <property type="project" value="InterPro"/>
</dbReference>
<keyword evidence="1" id="KW-0963">Cytoplasm</keyword>
<dbReference type="Proteomes" id="UP000663852">
    <property type="component" value="Unassembled WGS sequence"/>
</dbReference>
<dbReference type="InterPro" id="IPR001650">
    <property type="entry name" value="Helicase_C-like"/>
</dbReference>
<dbReference type="PROSITE" id="PS51196">
    <property type="entry name" value="SECA_MOTOR_DEAD"/>
    <property type="match status" value="1"/>
</dbReference>
<feature type="domain" description="SecA family profile" evidence="9">
    <location>
        <begin position="3221"/>
        <end position="3878"/>
    </location>
</feature>
<organism evidence="11 13">
    <name type="scientific">Adineta ricciae</name>
    <name type="common">Rotifer</name>
    <dbReference type="NCBI Taxonomy" id="249248"/>
    <lineage>
        <taxon>Eukaryota</taxon>
        <taxon>Metazoa</taxon>
        <taxon>Spiralia</taxon>
        <taxon>Gnathifera</taxon>
        <taxon>Rotifera</taxon>
        <taxon>Eurotatoria</taxon>
        <taxon>Bdelloidea</taxon>
        <taxon>Adinetida</taxon>
        <taxon>Adinetidae</taxon>
        <taxon>Adineta</taxon>
    </lineage>
</organism>
<dbReference type="Pfam" id="PF07517">
    <property type="entry name" value="SecA_DEAD"/>
    <property type="match status" value="1"/>
</dbReference>
<evidence type="ECO:0000313" key="13">
    <source>
        <dbReference type="Proteomes" id="UP000663852"/>
    </source>
</evidence>
<dbReference type="PROSITE" id="PS50005">
    <property type="entry name" value="TPR"/>
    <property type="match status" value="1"/>
</dbReference>
<evidence type="ECO:0000256" key="6">
    <source>
        <dbReference type="SAM" id="MobiDB-lite"/>
    </source>
</evidence>
<feature type="compositionally biased region" description="Gly residues" evidence="6">
    <location>
        <begin position="1572"/>
        <end position="1587"/>
    </location>
</feature>
<dbReference type="GO" id="GO:0006886">
    <property type="term" value="P:intracellular protein transport"/>
    <property type="evidence" value="ECO:0007669"/>
    <property type="project" value="InterPro"/>
</dbReference>
<evidence type="ECO:0000256" key="3">
    <source>
        <dbReference type="ARBA" id="ARBA00023010"/>
    </source>
</evidence>
<keyword evidence="3" id="KW-0811">Translocation</keyword>
<feature type="region of interest" description="Disordered" evidence="6">
    <location>
        <begin position="1568"/>
        <end position="1593"/>
    </location>
</feature>
<protein>
    <submittedName>
        <fullName evidence="11">Uncharacterized protein</fullName>
    </submittedName>
</protein>
<reference evidence="11" key="1">
    <citation type="submission" date="2021-02" db="EMBL/GenBank/DDBJ databases">
        <authorList>
            <person name="Nowell W R."/>
        </authorList>
    </citation>
    <scope>NUCLEOTIDE SEQUENCE</scope>
</reference>
<dbReference type="EMBL" id="CAJNOR010001426">
    <property type="protein sequence ID" value="CAF1140884.1"/>
    <property type="molecule type" value="Genomic_DNA"/>
</dbReference>
<feature type="domain" description="Helicase C-terminal" evidence="8">
    <location>
        <begin position="3710"/>
        <end position="3870"/>
    </location>
</feature>
<feature type="compositionally biased region" description="Basic and acidic residues" evidence="6">
    <location>
        <begin position="5269"/>
        <end position="5278"/>
    </location>
</feature>